<name>A0A075GAV2_9EURY</name>
<feature type="transmembrane region" description="Helical" evidence="2">
    <location>
        <begin position="49"/>
        <end position="66"/>
    </location>
</feature>
<organism evidence="3">
    <name type="scientific">uncultured marine group II/III euryarchaeote KM3_138_E07</name>
    <dbReference type="NCBI Taxonomy" id="1457869"/>
    <lineage>
        <taxon>Archaea</taxon>
        <taxon>Methanobacteriati</taxon>
        <taxon>Methanobacteriota</taxon>
        <taxon>environmental samples</taxon>
    </lineage>
</organism>
<proteinExistence type="predicted"/>
<sequence length="249" mass="27332">MREWARGMAQRSPVLGAALLLAPTLCIVALRYGSEALEEVISQDDTLRYSIHGAALLVGVVMFMRYRKIEDHEFHRSKAIRKLSRTYSREDRGLWDKGDAAIKRMEARANSPQTGRSALKAQALKSGTVGSLNTERSEEDIGEFGETPRPATGISTMVDEEAVADPKRQSILSRISETINRRLDASAERRIERKASKASKKSQKKDSSEDQWSTSAPSSLTRSVVSCGACGALNNSGTPYCTSCGEFLT</sequence>
<protein>
    <recommendedName>
        <fullName evidence="4">Zinc ribbon domain-containing protein</fullName>
    </recommendedName>
</protein>
<accession>A0A075GAV2</accession>
<evidence type="ECO:0000313" key="3">
    <source>
        <dbReference type="EMBL" id="AIF00764.1"/>
    </source>
</evidence>
<keyword evidence="2" id="KW-0472">Membrane</keyword>
<keyword evidence="2" id="KW-0812">Transmembrane</keyword>
<reference evidence="3" key="1">
    <citation type="journal article" date="2014" name="Genome Biol. Evol.">
        <title>Pangenome evidence for extensive interdomain horizontal transfer affecting lineage core and shell genes in uncultured planktonic thaumarchaeota and euryarchaeota.</title>
        <authorList>
            <person name="Deschamps P."/>
            <person name="Zivanovic Y."/>
            <person name="Moreira D."/>
            <person name="Rodriguez-Valera F."/>
            <person name="Lopez-Garcia P."/>
        </authorList>
    </citation>
    <scope>NUCLEOTIDE SEQUENCE</scope>
</reference>
<evidence type="ECO:0000256" key="2">
    <source>
        <dbReference type="SAM" id="Phobius"/>
    </source>
</evidence>
<evidence type="ECO:0008006" key="4">
    <source>
        <dbReference type="Google" id="ProtNLM"/>
    </source>
</evidence>
<keyword evidence="2" id="KW-1133">Transmembrane helix</keyword>
<evidence type="ECO:0000256" key="1">
    <source>
        <dbReference type="SAM" id="MobiDB-lite"/>
    </source>
</evidence>
<feature type="compositionally biased region" description="Basic and acidic residues" evidence="1">
    <location>
        <begin position="183"/>
        <end position="195"/>
    </location>
</feature>
<dbReference type="AlphaFoldDB" id="A0A075GAV2"/>
<feature type="region of interest" description="Disordered" evidence="1">
    <location>
        <begin position="107"/>
        <end position="155"/>
    </location>
</feature>
<dbReference type="EMBL" id="KF900601">
    <property type="protein sequence ID" value="AIF00764.1"/>
    <property type="molecule type" value="Genomic_DNA"/>
</dbReference>
<feature type="region of interest" description="Disordered" evidence="1">
    <location>
        <begin position="183"/>
        <end position="221"/>
    </location>
</feature>